<dbReference type="SUPFAM" id="SSF53850">
    <property type="entry name" value="Periplasmic binding protein-like II"/>
    <property type="match status" value="1"/>
</dbReference>
<keyword evidence="3 4" id="KW-0732">Signal</keyword>
<protein>
    <submittedName>
        <fullName evidence="6">ABC transporter substrate-binding protein</fullName>
    </submittedName>
</protein>
<evidence type="ECO:0000313" key="7">
    <source>
        <dbReference type="Proteomes" id="UP000651517"/>
    </source>
</evidence>
<evidence type="ECO:0000259" key="5">
    <source>
        <dbReference type="Pfam" id="PF00496"/>
    </source>
</evidence>
<evidence type="ECO:0000313" key="6">
    <source>
        <dbReference type="EMBL" id="MBD8021209.1"/>
    </source>
</evidence>
<dbReference type="InterPro" id="IPR039424">
    <property type="entry name" value="SBP_5"/>
</dbReference>
<dbReference type="EMBL" id="JACSPY010000010">
    <property type="protein sequence ID" value="MBD8021209.1"/>
    <property type="molecule type" value="Genomic_DNA"/>
</dbReference>
<dbReference type="Gene3D" id="3.10.105.10">
    <property type="entry name" value="Dipeptide-binding Protein, Domain 3"/>
    <property type="match status" value="1"/>
</dbReference>
<evidence type="ECO:0000256" key="1">
    <source>
        <dbReference type="ARBA" id="ARBA00005695"/>
    </source>
</evidence>
<dbReference type="PROSITE" id="PS51257">
    <property type="entry name" value="PROKAR_LIPOPROTEIN"/>
    <property type="match status" value="1"/>
</dbReference>
<dbReference type="InterPro" id="IPR000914">
    <property type="entry name" value="SBP_5_dom"/>
</dbReference>
<dbReference type="Gene3D" id="3.40.190.10">
    <property type="entry name" value="Periplasmic binding protein-like II"/>
    <property type="match status" value="1"/>
</dbReference>
<feature type="signal peptide" evidence="4">
    <location>
        <begin position="1"/>
        <end position="22"/>
    </location>
</feature>
<proteinExistence type="inferred from homology"/>
<dbReference type="PANTHER" id="PTHR30290:SF9">
    <property type="entry name" value="OLIGOPEPTIDE-BINDING PROTEIN APPA"/>
    <property type="match status" value="1"/>
</dbReference>
<feature type="chain" id="PRO_5045518732" evidence="4">
    <location>
        <begin position="23"/>
        <end position="518"/>
    </location>
</feature>
<keyword evidence="7" id="KW-1185">Reference proteome</keyword>
<dbReference type="Proteomes" id="UP000651517">
    <property type="component" value="Unassembled WGS sequence"/>
</dbReference>
<evidence type="ECO:0000256" key="3">
    <source>
        <dbReference type="ARBA" id="ARBA00022729"/>
    </source>
</evidence>
<comment type="caution">
    <text evidence="6">The sequence shown here is derived from an EMBL/GenBank/DDBJ whole genome shotgun (WGS) entry which is preliminary data.</text>
</comment>
<evidence type="ECO:0000256" key="2">
    <source>
        <dbReference type="ARBA" id="ARBA00022448"/>
    </source>
</evidence>
<evidence type="ECO:0000256" key="4">
    <source>
        <dbReference type="SAM" id="SignalP"/>
    </source>
</evidence>
<accession>A0ABR8WVU8</accession>
<dbReference type="PIRSF" id="PIRSF002741">
    <property type="entry name" value="MppA"/>
    <property type="match status" value="1"/>
</dbReference>
<gene>
    <name evidence="6" type="ORF">H9634_10505</name>
</gene>
<dbReference type="RefSeq" id="WP_191726607.1">
    <property type="nucleotide sequence ID" value="NZ_JACSPY010000010.1"/>
</dbReference>
<dbReference type="PANTHER" id="PTHR30290">
    <property type="entry name" value="PERIPLASMIC BINDING COMPONENT OF ABC TRANSPORTER"/>
    <property type="match status" value="1"/>
</dbReference>
<dbReference type="Gene3D" id="3.90.76.10">
    <property type="entry name" value="Dipeptide-binding Protein, Domain 1"/>
    <property type="match status" value="1"/>
</dbReference>
<name>A0ABR8WVU8_9MICO</name>
<comment type="similarity">
    <text evidence="1">Belongs to the bacterial solute-binding protein 5 family.</text>
</comment>
<dbReference type="Pfam" id="PF00496">
    <property type="entry name" value="SBP_bac_5"/>
    <property type="match status" value="1"/>
</dbReference>
<sequence length="518" mass="56932">MTRSPARAPRLRRLAQATTASAAVAILAVISGCSRQSVDLGTADSDDVIVASISGEPDQLDPHSTTSYFAFEVLENVYDTLVEPDEEFNMQPALAESWEVSDDELTWTFHLREGVTFHDGSDFTADDVVYSYRRIIDGELANAWKLTMLTDVRAVDDHTVEIDVDAPSPTLLSALGGFKGVAIVEEDNAESGDITTEPIGTGPFAVDSARPGDSVTLKANEDYWGGAPEVAGVQFRYITEHNTAVAALRSGEIDWTDSIPPQQFGTLDKDQSLHIESVISNDYWYVAMNEAKEPFDDPQVRQAIAYAVDRDSIAQATGFGTSEVNQTAIPGSSPWAYNYAPFERDTDKAQQLLDEAGVSDLSMELMVTNEYPETVTAAQVIADNLSDVGISVSITTLDFGSWLDRQGQGDFDALMLGWLGNIDPDDYYYAQHHSEGPSNSQGYSNPEVDKLLDAGRVEMDEGKRHELYEQAAKHIVDDVSYLYLYNPAVIQAHTSRLEGYTIRSDRAVRFRDAKLTED</sequence>
<feature type="domain" description="Solute-binding protein family 5" evidence="5">
    <location>
        <begin position="90"/>
        <end position="435"/>
    </location>
</feature>
<keyword evidence="2" id="KW-0813">Transport</keyword>
<dbReference type="InterPro" id="IPR030678">
    <property type="entry name" value="Peptide/Ni-bd"/>
</dbReference>
<reference evidence="6 7" key="1">
    <citation type="submission" date="2020-08" db="EMBL/GenBank/DDBJ databases">
        <title>A Genomic Blueprint of the Chicken Gut Microbiome.</title>
        <authorList>
            <person name="Gilroy R."/>
            <person name="Ravi A."/>
            <person name="Getino M."/>
            <person name="Pursley I."/>
            <person name="Horton D.L."/>
            <person name="Alikhan N.-F."/>
            <person name="Baker D."/>
            <person name="Gharbi K."/>
            <person name="Hall N."/>
            <person name="Watson M."/>
            <person name="Adriaenssens E.M."/>
            <person name="Foster-Nyarko E."/>
            <person name="Jarju S."/>
            <person name="Secka A."/>
            <person name="Antonio M."/>
            <person name="Oren A."/>
            <person name="Chaudhuri R."/>
            <person name="La Ragione R.M."/>
            <person name="Hildebrand F."/>
            <person name="Pallen M.J."/>
        </authorList>
    </citation>
    <scope>NUCLEOTIDE SEQUENCE [LARGE SCALE GENOMIC DNA]</scope>
    <source>
        <strain evidence="6 7">Re57</strain>
    </source>
</reference>
<organism evidence="6 7">
    <name type="scientific">Brevibacterium gallinarum</name>
    <dbReference type="NCBI Taxonomy" id="2762220"/>
    <lineage>
        <taxon>Bacteria</taxon>
        <taxon>Bacillati</taxon>
        <taxon>Actinomycetota</taxon>
        <taxon>Actinomycetes</taxon>
        <taxon>Micrococcales</taxon>
        <taxon>Brevibacteriaceae</taxon>
        <taxon>Brevibacterium</taxon>
    </lineage>
</organism>